<dbReference type="STRING" id="1549858.MC45_09390"/>
<accession>A0A097EKN6</accession>
<dbReference type="KEGG" id="stax:MC45_09390"/>
<evidence type="ECO:0000313" key="3">
    <source>
        <dbReference type="Proteomes" id="UP000033200"/>
    </source>
</evidence>
<dbReference type="Proteomes" id="UP000033200">
    <property type="component" value="Chromosome"/>
</dbReference>
<organism evidence="2 3">
    <name type="scientific">Sphingomonas taxi</name>
    <dbReference type="NCBI Taxonomy" id="1549858"/>
    <lineage>
        <taxon>Bacteria</taxon>
        <taxon>Pseudomonadati</taxon>
        <taxon>Pseudomonadota</taxon>
        <taxon>Alphaproteobacteria</taxon>
        <taxon>Sphingomonadales</taxon>
        <taxon>Sphingomonadaceae</taxon>
        <taxon>Sphingomonas</taxon>
    </lineage>
</organism>
<dbReference type="CDD" id="cd00293">
    <property type="entry name" value="USP-like"/>
    <property type="match status" value="1"/>
</dbReference>
<dbReference type="Gene3D" id="3.40.50.12370">
    <property type="match status" value="1"/>
</dbReference>
<evidence type="ECO:0000313" key="2">
    <source>
        <dbReference type="EMBL" id="AIT08136.1"/>
    </source>
</evidence>
<feature type="domain" description="UspA" evidence="1">
    <location>
        <begin position="4"/>
        <end position="139"/>
    </location>
</feature>
<dbReference type="EMBL" id="CP009571">
    <property type="protein sequence ID" value="AIT08136.1"/>
    <property type="molecule type" value="Genomic_DNA"/>
</dbReference>
<dbReference type="InterPro" id="IPR006016">
    <property type="entry name" value="UspA"/>
</dbReference>
<dbReference type="AlphaFoldDB" id="A0A097EKN6"/>
<dbReference type="eggNOG" id="COG0589">
    <property type="taxonomic scope" value="Bacteria"/>
</dbReference>
<dbReference type="HOGENOM" id="CLU_117163_0_0_5"/>
<keyword evidence="3" id="KW-1185">Reference proteome</keyword>
<dbReference type="RefSeq" id="WP_038667032.1">
    <property type="nucleotide sequence ID" value="NZ_CP009571.1"/>
</dbReference>
<dbReference type="SUPFAM" id="SSF52402">
    <property type="entry name" value="Adenine nucleotide alpha hydrolases-like"/>
    <property type="match status" value="1"/>
</dbReference>
<gene>
    <name evidence="2" type="ORF">MC45_09390</name>
</gene>
<reference evidence="2 3" key="1">
    <citation type="submission" date="2014-09" db="EMBL/GenBank/DDBJ databases">
        <title>Using Illumina technology Improving SMRT sequencing Genome Assembly by RASTools.</title>
        <authorList>
            <person name="Zhou Y."/>
            <person name="Ma T."/>
            <person name="Liu T."/>
        </authorList>
    </citation>
    <scope>NUCLEOTIDE SEQUENCE [LARGE SCALE GENOMIC DNA]</scope>
    <source>
        <strain evidence="2 3">ATCC 55669</strain>
    </source>
</reference>
<proteinExistence type="predicted"/>
<name>A0A097EKN6_9SPHN</name>
<protein>
    <submittedName>
        <fullName evidence="2">Universal stress protein</fullName>
    </submittedName>
</protein>
<dbReference type="Pfam" id="PF00582">
    <property type="entry name" value="Usp"/>
    <property type="match status" value="1"/>
</dbReference>
<evidence type="ECO:0000259" key="1">
    <source>
        <dbReference type="Pfam" id="PF00582"/>
    </source>
</evidence>
<sequence>MRIYLVVVDDSPEAEIALRFAARRAVKTGGGVEILTLLPPQEFIAFGGVQATIEEEAMQHAEGLVAAAAGTLVEESGLRPAITVRQGDGPKIIREMIAANPDIAALVLGAAPAGAPGKLVSHFAGSDAGALPVPVMIIPGSLSREAIDRLS</sequence>